<dbReference type="Proteomes" id="UP000000253">
    <property type="component" value="Chromosome"/>
</dbReference>
<dbReference type="KEGG" id="mmq:MmarC5_1324"/>
<dbReference type="PANTHER" id="PTHR33608:SF6">
    <property type="entry name" value="BLL2464 PROTEIN"/>
    <property type="match status" value="1"/>
</dbReference>
<dbReference type="PANTHER" id="PTHR33608">
    <property type="entry name" value="BLL2464 PROTEIN"/>
    <property type="match status" value="1"/>
</dbReference>
<dbReference type="HOGENOM" id="CLU_052301_0_0_2"/>
<proteinExistence type="predicted"/>
<evidence type="ECO:0000256" key="1">
    <source>
        <dbReference type="SAM" id="Phobius"/>
    </source>
</evidence>
<reference evidence="3 4" key="1">
    <citation type="submission" date="2007-03" db="EMBL/GenBank/DDBJ databases">
        <title>Complete sequence of chromosome of Methanococcus maripaludis C5.</title>
        <authorList>
            <consortium name="US DOE Joint Genome Institute"/>
            <person name="Copeland A."/>
            <person name="Lucas S."/>
            <person name="Lapidus A."/>
            <person name="Barry K."/>
            <person name="Glavina del Rio T."/>
            <person name="Dalin E."/>
            <person name="Tice H."/>
            <person name="Pitluck S."/>
            <person name="Chertkov O."/>
            <person name="Brettin T."/>
            <person name="Bruce D."/>
            <person name="Han C."/>
            <person name="Detter J.C."/>
            <person name="Schmutz J."/>
            <person name="Larimer F."/>
            <person name="Land M."/>
            <person name="Hauser L."/>
            <person name="Kyrpides N."/>
            <person name="Mikhailova N."/>
            <person name="Sieprawska-Lupa M."/>
            <person name="Whitman W.B."/>
            <person name="Richardson P."/>
        </authorList>
    </citation>
    <scope>NUCLEOTIDE SEQUENCE [LARGE SCALE GENOMIC DNA]</scope>
    <source>
        <strain evidence="4">C5 / ATCC BAA-1333</strain>
    </source>
</reference>
<sequence length="433" mass="50268">MKKHDFLIYITVLLFIEGYLFTNILPLSFGIIILFYLFLAMTSFNPLYEYDIIVPEMDVIENEKIVINLKIKNLSTNPLNFKITENSSEFEWSSKKKMIKSGTLSEIKLELKPIHKGCFLINEIPLKISDQFDIFEKVSLINTSLTINVYPSNERILNGLNMNKNIKLGTEILKSLKMGHKSSEFDYLRDYFPGDEFKNINWKASLKFGRLISKEFLKENEGNLTILVDVSQSFLKDFKGGNLKTDYVSMIVFQIAFYALKNYKFVNMVFFDDSGIVKFAPNITSKQSLKKYLKNRLVPSEGTPYIQNSPDRSSEKPTFLRILKPILKRSPEKFFHVTKLIDPKSTPLLITDISNIKQILTLHHEICKKNSKMYIISPNPLLFGIDEISENRIPIIYNQYIEREKNLFKLNKLCPTVDVGPNDLLKEILEEFK</sequence>
<dbReference type="EMBL" id="CP000609">
    <property type="protein sequence ID" value="ABO35622.1"/>
    <property type="molecule type" value="Genomic_DNA"/>
</dbReference>
<evidence type="ECO:0000313" key="3">
    <source>
        <dbReference type="EMBL" id="ABO35622.1"/>
    </source>
</evidence>
<dbReference type="Pfam" id="PF01882">
    <property type="entry name" value="DUF58"/>
    <property type="match status" value="1"/>
</dbReference>
<dbReference type="RefSeq" id="WP_011869073.1">
    <property type="nucleotide sequence ID" value="NC_009135.1"/>
</dbReference>
<feature type="domain" description="DUF58" evidence="2">
    <location>
        <begin position="189"/>
        <end position="297"/>
    </location>
</feature>
<dbReference type="OrthoDB" id="3263at2157"/>
<accession>A4FZI8</accession>
<organism evidence="3 4">
    <name type="scientific">Methanococcus maripaludis (strain C5 / ATCC BAA-1333)</name>
    <dbReference type="NCBI Taxonomy" id="402880"/>
    <lineage>
        <taxon>Archaea</taxon>
        <taxon>Methanobacteriati</taxon>
        <taxon>Methanobacteriota</taxon>
        <taxon>Methanomada group</taxon>
        <taxon>Methanococci</taxon>
        <taxon>Methanococcales</taxon>
        <taxon>Methanococcaceae</taxon>
        <taxon>Methanococcus</taxon>
    </lineage>
</organism>
<keyword evidence="1" id="KW-1133">Transmembrane helix</keyword>
<dbReference type="GeneID" id="4929172"/>
<name>A4FZI8_METM5</name>
<dbReference type="AlphaFoldDB" id="A4FZI8"/>
<dbReference type="STRING" id="402880.MmarC5_1324"/>
<keyword evidence="1" id="KW-0812">Transmembrane</keyword>
<feature type="transmembrane region" description="Helical" evidence="1">
    <location>
        <begin position="6"/>
        <end position="39"/>
    </location>
</feature>
<dbReference type="InterPro" id="IPR002881">
    <property type="entry name" value="DUF58"/>
</dbReference>
<protein>
    <recommendedName>
        <fullName evidence="2">DUF58 domain-containing protein</fullName>
    </recommendedName>
</protein>
<evidence type="ECO:0000313" key="4">
    <source>
        <dbReference type="Proteomes" id="UP000000253"/>
    </source>
</evidence>
<keyword evidence="1" id="KW-0472">Membrane</keyword>
<dbReference type="eggNOG" id="arCOG02742">
    <property type="taxonomic scope" value="Archaea"/>
</dbReference>
<evidence type="ECO:0000259" key="2">
    <source>
        <dbReference type="Pfam" id="PF01882"/>
    </source>
</evidence>
<gene>
    <name evidence="3" type="ordered locus">MmarC5_1324</name>
</gene>